<dbReference type="InterPro" id="IPR029056">
    <property type="entry name" value="Ribokinase-like"/>
</dbReference>
<dbReference type="PANTHER" id="PTHR10584">
    <property type="entry name" value="SUGAR KINASE"/>
    <property type="match status" value="1"/>
</dbReference>
<dbReference type="SUPFAM" id="SSF53613">
    <property type="entry name" value="Ribokinase-like"/>
    <property type="match status" value="1"/>
</dbReference>
<accession>A0ABN3ML84</accession>
<feature type="domain" description="Carbohydrate kinase PfkB" evidence="3">
    <location>
        <begin position="9"/>
        <end position="293"/>
    </location>
</feature>
<name>A0ABN3ML84_9MICO</name>
<evidence type="ECO:0000313" key="4">
    <source>
        <dbReference type="EMBL" id="GAA2503040.1"/>
    </source>
</evidence>
<dbReference type="InterPro" id="IPR011611">
    <property type="entry name" value="PfkB_dom"/>
</dbReference>
<reference evidence="4 5" key="1">
    <citation type="journal article" date="2019" name="Int. J. Syst. Evol. Microbiol.">
        <title>The Global Catalogue of Microorganisms (GCM) 10K type strain sequencing project: providing services to taxonomists for standard genome sequencing and annotation.</title>
        <authorList>
            <consortium name="The Broad Institute Genomics Platform"/>
            <consortium name="The Broad Institute Genome Sequencing Center for Infectious Disease"/>
            <person name="Wu L."/>
            <person name="Ma J."/>
        </authorList>
    </citation>
    <scope>NUCLEOTIDE SEQUENCE [LARGE SCALE GENOMIC DNA]</scope>
    <source>
        <strain evidence="4 5">JCM 16259</strain>
    </source>
</reference>
<dbReference type="Pfam" id="PF00294">
    <property type="entry name" value="PfkB"/>
    <property type="match status" value="1"/>
</dbReference>
<dbReference type="EMBL" id="BAAARE010000042">
    <property type="protein sequence ID" value="GAA2503040.1"/>
    <property type="molecule type" value="Genomic_DNA"/>
</dbReference>
<sequence>MSTPPTRPVVVVGDVGLDVITRPSGDIRWHSDTPSAVALVPGGAGGNSASWLAGLGAEVTLVARVGDDAAGAACRGELEAAGVTCAFAVDPALPTCMVVILLDAHGDRTMFPDRGANKAFSIDDVDLAALGLPAEPRPHLHLSGYVLFDAGSRAAGLESLRQARALGWSTSVDPQSPALIEREGVSSFLGWVSGVDLLLPNENEVATLGGLAAILGHAREVVATYGAAGARWVGHGIDEAAEAPAVENVDATGCGDAFNAGLLSAWLRGADRSGALRAGVAAGSAAAARVGARPS</sequence>
<proteinExistence type="predicted"/>
<evidence type="ECO:0000259" key="3">
    <source>
        <dbReference type="Pfam" id="PF00294"/>
    </source>
</evidence>
<keyword evidence="1" id="KW-0808">Transferase</keyword>
<organism evidence="4 5">
    <name type="scientific">Terrabacter carboxydivorans</name>
    <dbReference type="NCBI Taxonomy" id="619730"/>
    <lineage>
        <taxon>Bacteria</taxon>
        <taxon>Bacillati</taxon>
        <taxon>Actinomycetota</taxon>
        <taxon>Actinomycetes</taxon>
        <taxon>Micrococcales</taxon>
        <taxon>Intrasporangiaceae</taxon>
        <taxon>Terrabacter</taxon>
    </lineage>
</organism>
<dbReference type="Proteomes" id="UP001500730">
    <property type="component" value="Unassembled WGS sequence"/>
</dbReference>
<dbReference type="Gene3D" id="3.40.1190.20">
    <property type="match status" value="1"/>
</dbReference>
<evidence type="ECO:0000313" key="5">
    <source>
        <dbReference type="Proteomes" id="UP001500730"/>
    </source>
</evidence>
<keyword evidence="2 4" id="KW-0418">Kinase</keyword>
<evidence type="ECO:0000256" key="1">
    <source>
        <dbReference type="ARBA" id="ARBA00022679"/>
    </source>
</evidence>
<gene>
    <name evidence="4" type="ORF">GCM10009858_46410</name>
</gene>
<protein>
    <submittedName>
        <fullName evidence="4">Sugar kinase</fullName>
    </submittedName>
</protein>
<keyword evidence="5" id="KW-1185">Reference proteome</keyword>
<comment type="caution">
    <text evidence="4">The sequence shown here is derived from an EMBL/GenBank/DDBJ whole genome shotgun (WGS) entry which is preliminary data.</text>
</comment>
<evidence type="ECO:0000256" key="2">
    <source>
        <dbReference type="ARBA" id="ARBA00022777"/>
    </source>
</evidence>
<dbReference type="RefSeq" id="WP_344257485.1">
    <property type="nucleotide sequence ID" value="NZ_BAAARE010000042.1"/>
</dbReference>
<dbReference type="GO" id="GO:0016301">
    <property type="term" value="F:kinase activity"/>
    <property type="evidence" value="ECO:0007669"/>
    <property type="project" value="UniProtKB-KW"/>
</dbReference>
<dbReference type="PANTHER" id="PTHR10584:SF167">
    <property type="entry name" value="PFKB DOMAIN PROTEIN"/>
    <property type="match status" value="1"/>
</dbReference>